<keyword evidence="1 3" id="KW-0489">Methyltransferase</keyword>
<gene>
    <name evidence="4" type="ORF">OLEA9_A044888</name>
</gene>
<dbReference type="InterPro" id="IPR004159">
    <property type="entry name" value="Put_SAM_MeTrfase"/>
</dbReference>
<keyword evidence="2 3" id="KW-0325">Glycoprotein</keyword>
<dbReference type="EC" id="2.1.1.-" evidence="3"/>
<dbReference type="GO" id="GO:0005802">
    <property type="term" value="C:trans-Golgi network"/>
    <property type="evidence" value="ECO:0007669"/>
    <property type="project" value="TreeGrafter"/>
</dbReference>
<proteinExistence type="inferred from homology"/>
<evidence type="ECO:0000256" key="3">
    <source>
        <dbReference type="RuleBase" id="RU366043"/>
    </source>
</evidence>
<protein>
    <recommendedName>
        <fullName evidence="3">Methyltransferase</fullName>
        <ecNumber evidence="3">2.1.1.-</ecNumber>
    </recommendedName>
</protein>
<evidence type="ECO:0000313" key="5">
    <source>
        <dbReference type="Proteomes" id="UP000594638"/>
    </source>
</evidence>
<dbReference type="GO" id="GO:0016020">
    <property type="term" value="C:membrane"/>
    <property type="evidence" value="ECO:0007669"/>
    <property type="project" value="UniProtKB-SubCell"/>
</dbReference>
<evidence type="ECO:0000256" key="1">
    <source>
        <dbReference type="ARBA" id="ARBA00022603"/>
    </source>
</evidence>
<reference evidence="4 5" key="1">
    <citation type="submission" date="2019-12" db="EMBL/GenBank/DDBJ databases">
        <authorList>
            <person name="Alioto T."/>
            <person name="Alioto T."/>
            <person name="Gomez Garrido J."/>
        </authorList>
    </citation>
    <scope>NUCLEOTIDE SEQUENCE [LARGE SCALE GENOMIC DNA]</scope>
</reference>
<comment type="subcellular location">
    <subcellularLocation>
        <location evidence="3">Membrane</location>
        <topology evidence="3">Single-pass type II membrane protein</topology>
    </subcellularLocation>
</comment>
<keyword evidence="3" id="KW-0812">Transmembrane</keyword>
<dbReference type="GO" id="GO:0008168">
    <property type="term" value="F:methyltransferase activity"/>
    <property type="evidence" value="ECO:0007669"/>
    <property type="project" value="UniProtKB-UniRule"/>
</dbReference>
<organism evidence="4 5">
    <name type="scientific">Olea europaea subsp. europaea</name>
    <dbReference type="NCBI Taxonomy" id="158383"/>
    <lineage>
        <taxon>Eukaryota</taxon>
        <taxon>Viridiplantae</taxon>
        <taxon>Streptophyta</taxon>
        <taxon>Embryophyta</taxon>
        <taxon>Tracheophyta</taxon>
        <taxon>Spermatophyta</taxon>
        <taxon>Magnoliopsida</taxon>
        <taxon>eudicotyledons</taxon>
        <taxon>Gunneridae</taxon>
        <taxon>Pentapetalae</taxon>
        <taxon>asterids</taxon>
        <taxon>lamiids</taxon>
        <taxon>Lamiales</taxon>
        <taxon>Oleaceae</taxon>
        <taxon>Oleeae</taxon>
        <taxon>Olea</taxon>
    </lineage>
</organism>
<accession>A0A8S0SBC9</accession>
<dbReference type="PANTHER" id="PTHR10108:SF1103">
    <property type="entry name" value="METHYLTRANSFERASE PMT9-RELATED"/>
    <property type="match status" value="1"/>
</dbReference>
<dbReference type="PANTHER" id="PTHR10108">
    <property type="entry name" value="SAM-DEPENDENT METHYLTRANSFERASE"/>
    <property type="match status" value="1"/>
</dbReference>
<dbReference type="OrthoDB" id="1686132at2759"/>
<dbReference type="EMBL" id="CACTIH010004032">
    <property type="protein sequence ID" value="CAA2988847.1"/>
    <property type="molecule type" value="Genomic_DNA"/>
</dbReference>
<keyword evidence="3" id="KW-0808">Transferase</keyword>
<evidence type="ECO:0000256" key="2">
    <source>
        <dbReference type="ARBA" id="ARBA00023180"/>
    </source>
</evidence>
<sequence length="92" mass="9944">MVVDGEKVKFYIAAIAGMLKVPRKKLKNGGHIRSVLNVGRGDASFGAYLLCHSIIAMSLAPKDVHENLIQFALKRGILASLGVLCTILQQII</sequence>
<dbReference type="Pfam" id="PF03141">
    <property type="entry name" value="Methyltransf_29"/>
    <property type="match status" value="1"/>
</dbReference>
<dbReference type="GO" id="GO:0005768">
    <property type="term" value="C:endosome"/>
    <property type="evidence" value="ECO:0007669"/>
    <property type="project" value="TreeGrafter"/>
</dbReference>
<keyword evidence="5" id="KW-1185">Reference proteome</keyword>
<comment type="similarity">
    <text evidence="3">Belongs to the methyltransferase superfamily.</text>
</comment>
<dbReference type="Gramene" id="OE9A044888T1">
    <property type="protein sequence ID" value="OE9A044888C1"/>
    <property type="gene ID" value="OE9A044888"/>
</dbReference>
<keyword evidence="3" id="KW-0735">Signal-anchor</keyword>
<comment type="caution">
    <text evidence="4">The sequence shown here is derived from an EMBL/GenBank/DDBJ whole genome shotgun (WGS) entry which is preliminary data.</text>
</comment>
<name>A0A8S0SBC9_OLEEU</name>
<dbReference type="Proteomes" id="UP000594638">
    <property type="component" value="Unassembled WGS sequence"/>
</dbReference>
<dbReference type="GO" id="GO:0032259">
    <property type="term" value="P:methylation"/>
    <property type="evidence" value="ECO:0007669"/>
    <property type="project" value="UniProtKB-KW"/>
</dbReference>
<dbReference type="AlphaFoldDB" id="A0A8S0SBC9"/>
<evidence type="ECO:0000313" key="4">
    <source>
        <dbReference type="EMBL" id="CAA2988847.1"/>
    </source>
</evidence>